<dbReference type="AlphaFoldDB" id="A0A4R5U6Q7"/>
<comment type="caution">
    <text evidence="6">The sequence shown here is derived from an EMBL/GenBank/DDBJ whole genome shotgun (WGS) entry which is preliminary data.</text>
</comment>
<dbReference type="InterPro" id="IPR038665">
    <property type="entry name" value="Voltage-dep_anion_channel_sf"/>
</dbReference>
<reference evidence="6 7" key="1">
    <citation type="submission" date="2019-03" db="EMBL/GenBank/DDBJ databases">
        <title>Rhizobium sp. nov., an bacterium isolated from biocrust in Mu Us Desert.</title>
        <authorList>
            <person name="Lixiong L."/>
        </authorList>
    </citation>
    <scope>NUCLEOTIDE SEQUENCE [LARGE SCALE GENOMIC DNA]</scope>
    <source>
        <strain evidence="6 7">SPY-1</strain>
    </source>
</reference>
<dbReference type="Proteomes" id="UP000295238">
    <property type="component" value="Unassembled WGS sequence"/>
</dbReference>
<organism evidence="6 7">
    <name type="scientific">Rhizobium deserti</name>
    <dbReference type="NCBI Taxonomy" id="2547961"/>
    <lineage>
        <taxon>Bacteria</taxon>
        <taxon>Pseudomonadati</taxon>
        <taxon>Pseudomonadota</taxon>
        <taxon>Alphaproteobacteria</taxon>
        <taxon>Hyphomicrobiales</taxon>
        <taxon>Rhizobiaceae</taxon>
        <taxon>Rhizobium/Agrobacterium group</taxon>
        <taxon>Rhizobium</taxon>
    </lineage>
</organism>
<sequence>MEPSKLPLIPASFFGMVLGLAGLANTWRLAHNLWGLPELIGELLTFAAAATWLLVSILYLAKWVLRPAMAKAEAAHPVQCCFIGLGGVATMLVAQGMLPHSKAFATGLFALGATYTLAFAVWRTGLLLRGERDIGATTPRQYRLRIM</sequence>
<keyword evidence="2 5" id="KW-0812">Transmembrane</keyword>
<keyword evidence="3 5" id="KW-1133">Transmembrane helix</keyword>
<accession>A0A4R5U6Q7</accession>
<protein>
    <recommendedName>
        <fullName evidence="8">C4-dicarboxylate ABC transporter</fullName>
    </recommendedName>
</protein>
<dbReference type="EMBL" id="SMTL01000009">
    <property type="protein sequence ID" value="TDK29921.1"/>
    <property type="molecule type" value="Genomic_DNA"/>
</dbReference>
<keyword evidence="7" id="KW-1185">Reference proteome</keyword>
<evidence type="ECO:0000313" key="6">
    <source>
        <dbReference type="EMBL" id="TDK29921.1"/>
    </source>
</evidence>
<evidence type="ECO:0000256" key="1">
    <source>
        <dbReference type="ARBA" id="ARBA00004141"/>
    </source>
</evidence>
<evidence type="ECO:0000256" key="4">
    <source>
        <dbReference type="ARBA" id="ARBA00023136"/>
    </source>
</evidence>
<dbReference type="PANTHER" id="PTHR37955">
    <property type="entry name" value="TELLURITE RESISTANCE PROTEIN TEHA"/>
    <property type="match status" value="1"/>
</dbReference>
<evidence type="ECO:0000256" key="2">
    <source>
        <dbReference type="ARBA" id="ARBA00022692"/>
    </source>
</evidence>
<keyword evidence="4 5" id="KW-0472">Membrane</keyword>
<feature type="transmembrane region" description="Helical" evidence="5">
    <location>
        <begin position="104"/>
        <end position="122"/>
    </location>
</feature>
<dbReference type="InterPro" id="IPR052951">
    <property type="entry name" value="Tellurite_res_ion_channel"/>
</dbReference>
<evidence type="ECO:0008006" key="8">
    <source>
        <dbReference type="Google" id="ProtNLM"/>
    </source>
</evidence>
<comment type="subcellular location">
    <subcellularLocation>
        <location evidence="1">Membrane</location>
        <topology evidence="1">Multi-pass membrane protein</topology>
    </subcellularLocation>
</comment>
<feature type="transmembrane region" description="Helical" evidence="5">
    <location>
        <begin position="44"/>
        <end position="65"/>
    </location>
</feature>
<dbReference type="GO" id="GO:0046583">
    <property type="term" value="F:monoatomic cation efflux transmembrane transporter activity"/>
    <property type="evidence" value="ECO:0007669"/>
    <property type="project" value="TreeGrafter"/>
</dbReference>
<dbReference type="Pfam" id="PF03595">
    <property type="entry name" value="SLAC1"/>
    <property type="match status" value="1"/>
</dbReference>
<dbReference type="Gene3D" id="1.50.10.150">
    <property type="entry name" value="Voltage-dependent anion channel"/>
    <property type="match status" value="1"/>
</dbReference>
<dbReference type="GO" id="GO:0005886">
    <property type="term" value="C:plasma membrane"/>
    <property type="evidence" value="ECO:0007669"/>
    <property type="project" value="TreeGrafter"/>
</dbReference>
<proteinExistence type="predicted"/>
<dbReference type="InterPro" id="IPR004695">
    <property type="entry name" value="SLAC1/Mae1/Ssu1/TehA"/>
</dbReference>
<name>A0A4R5U6Q7_9HYPH</name>
<dbReference type="RefSeq" id="WP_133318324.1">
    <property type="nucleotide sequence ID" value="NZ_SMTL01000009.1"/>
</dbReference>
<evidence type="ECO:0000256" key="5">
    <source>
        <dbReference type="SAM" id="Phobius"/>
    </source>
</evidence>
<dbReference type="OrthoDB" id="309023at2"/>
<feature type="transmembrane region" description="Helical" evidence="5">
    <location>
        <begin position="7"/>
        <end position="24"/>
    </location>
</feature>
<feature type="transmembrane region" description="Helical" evidence="5">
    <location>
        <begin position="77"/>
        <end position="98"/>
    </location>
</feature>
<evidence type="ECO:0000313" key="7">
    <source>
        <dbReference type="Proteomes" id="UP000295238"/>
    </source>
</evidence>
<evidence type="ECO:0000256" key="3">
    <source>
        <dbReference type="ARBA" id="ARBA00022989"/>
    </source>
</evidence>
<dbReference type="PANTHER" id="PTHR37955:SF1">
    <property type="entry name" value="DEP DOMAIN-CONTAINING PROTEIN"/>
    <property type="match status" value="1"/>
</dbReference>
<gene>
    <name evidence="6" type="ORF">E2F50_21920</name>
</gene>